<comment type="caution">
    <text evidence="6">The sequence shown here is derived from an EMBL/GenBank/DDBJ whole genome shotgun (WGS) entry which is preliminary data.</text>
</comment>
<dbReference type="InterPro" id="IPR011006">
    <property type="entry name" value="CheY-like_superfamily"/>
</dbReference>
<dbReference type="AlphaFoldDB" id="A0A1V9ELI3"/>
<evidence type="ECO:0000259" key="5">
    <source>
        <dbReference type="PROSITE" id="PS50110"/>
    </source>
</evidence>
<dbReference type="GO" id="GO:0006355">
    <property type="term" value="P:regulation of DNA-templated transcription"/>
    <property type="evidence" value="ECO:0007669"/>
    <property type="project" value="InterPro"/>
</dbReference>
<dbReference type="CDD" id="cd17535">
    <property type="entry name" value="REC_NarL-like"/>
    <property type="match status" value="1"/>
</dbReference>
<feature type="domain" description="Response regulatory" evidence="5">
    <location>
        <begin position="8"/>
        <end position="125"/>
    </location>
</feature>
<dbReference type="PROSITE" id="PS50110">
    <property type="entry name" value="RESPONSE_REGULATORY"/>
    <property type="match status" value="1"/>
</dbReference>
<evidence type="ECO:0000256" key="1">
    <source>
        <dbReference type="ARBA" id="ARBA00022553"/>
    </source>
</evidence>
<dbReference type="InterPro" id="IPR001789">
    <property type="entry name" value="Sig_transdc_resp-reg_receiver"/>
</dbReference>
<dbReference type="STRING" id="354355.SAMN05660816_01153"/>
<dbReference type="RefSeq" id="WP_081201009.1">
    <property type="nucleotide sequence ID" value="NZ_FOCZ01000002.1"/>
</dbReference>
<dbReference type="SUPFAM" id="SSF52172">
    <property type="entry name" value="CheY-like"/>
    <property type="match status" value="1"/>
</dbReference>
<sequence>MTVNKNIQVAVADDHTLLRNALARLINSFENYKVLFEASNGQEVKEKLKNHIIPDIILLDVNMPDIDGYETAKWIYKNFPQVKILALSMFSDENIIIRMLRLGAKGYIMKNAEPEELKLALDSVLHKDFYLSELISGKIISGLHKDMDKPQEPIHLTEKEKEFLKWVCTELTYKDIAGKMFVSPRTVDDYRNSLFEKLGVKTRVGLVIYAIKHSMVEI</sequence>
<reference evidence="7" key="1">
    <citation type="submission" date="2016-04" db="EMBL/GenBank/DDBJ databases">
        <authorList>
            <person name="Chen L."/>
            <person name="Zhuang W."/>
            <person name="Wang G."/>
        </authorList>
    </citation>
    <scope>NUCLEOTIDE SEQUENCE [LARGE SCALE GENOMIC DNA]</scope>
    <source>
        <strain evidence="7">17621</strain>
    </source>
</reference>
<dbReference type="GO" id="GO:0003677">
    <property type="term" value="F:DNA binding"/>
    <property type="evidence" value="ECO:0007669"/>
    <property type="project" value="UniProtKB-KW"/>
</dbReference>
<accession>A0A1V9ELI3</accession>
<dbReference type="InterPro" id="IPR039420">
    <property type="entry name" value="WalR-like"/>
</dbReference>
<dbReference type="OrthoDB" id="9797341at2"/>
<dbReference type="SMART" id="SM00448">
    <property type="entry name" value="REC"/>
    <property type="match status" value="1"/>
</dbReference>
<dbReference type="PROSITE" id="PS50043">
    <property type="entry name" value="HTH_LUXR_2"/>
    <property type="match status" value="1"/>
</dbReference>
<proteinExistence type="predicted"/>
<dbReference type="PANTHER" id="PTHR43214:SF43">
    <property type="entry name" value="TWO-COMPONENT RESPONSE REGULATOR"/>
    <property type="match status" value="1"/>
</dbReference>
<evidence type="ECO:0000313" key="7">
    <source>
        <dbReference type="Proteomes" id="UP000192610"/>
    </source>
</evidence>
<feature type="domain" description="HTH luxR-type" evidence="4">
    <location>
        <begin position="149"/>
        <end position="214"/>
    </location>
</feature>
<evidence type="ECO:0000256" key="3">
    <source>
        <dbReference type="PROSITE-ProRule" id="PRU00169"/>
    </source>
</evidence>
<dbReference type="CDD" id="cd06170">
    <property type="entry name" value="LuxR_C_like"/>
    <property type="match status" value="1"/>
</dbReference>
<evidence type="ECO:0000313" key="6">
    <source>
        <dbReference type="EMBL" id="OQP46999.1"/>
    </source>
</evidence>
<evidence type="ECO:0000256" key="2">
    <source>
        <dbReference type="ARBA" id="ARBA00023125"/>
    </source>
</evidence>
<dbReference type="InterPro" id="IPR000792">
    <property type="entry name" value="Tscrpt_reg_LuxR_C"/>
</dbReference>
<dbReference type="PANTHER" id="PTHR43214">
    <property type="entry name" value="TWO-COMPONENT RESPONSE REGULATOR"/>
    <property type="match status" value="1"/>
</dbReference>
<dbReference type="SMART" id="SM00421">
    <property type="entry name" value="HTH_LUXR"/>
    <property type="match status" value="1"/>
</dbReference>
<keyword evidence="1 3" id="KW-0597">Phosphoprotein</keyword>
<feature type="modified residue" description="4-aspartylphosphate" evidence="3">
    <location>
        <position position="60"/>
    </location>
</feature>
<keyword evidence="7" id="KW-1185">Reference proteome</keyword>
<dbReference type="Proteomes" id="UP000192610">
    <property type="component" value="Unassembled WGS sequence"/>
</dbReference>
<organism evidence="6 7">
    <name type="scientific">Niastella yeongjuensis</name>
    <dbReference type="NCBI Taxonomy" id="354355"/>
    <lineage>
        <taxon>Bacteria</taxon>
        <taxon>Pseudomonadati</taxon>
        <taxon>Bacteroidota</taxon>
        <taxon>Chitinophagia</taxon>
        <taxon>Chitinophagales</taxon>
        <taxon>Chitinophagaceae</taxon>
        <taxon>Niastella</taxon>
    </lineage>
</organism>
<dbReference type="Gene3D" id="3.40.50.2300">
    <property type="match status" value="1"/>
</dbReference>
<name>A0A1V9ELI3_9BACT</name>
<dbReference type="PRINTS" id="PR00038">
    <property type="entry name" value="HTHLUXR"/>
</dbReference>
<protein>
    <submittedName>
        <fullName evidence="6">DNA-binding response regulator</fullName>
    </submittedName>
</protein>
<dbReference type="SUPFAM" id="SSF46894">
    <property type="entry name" value="C-terminal effector domain of the bipartite response regulators"/>
    <property type="match status" value="1"/>
</dbReference>
<gene>
    <name evidence="6" type="ORF">A4H97_05640</name>
</gene>
<dbReference type="GO" id="GO:0000160">
    <property type="term" value="P:phosphorelay signal transduction system"/>
    <property type="evidence" value="ECO:0007669"/>
    <property type="project" value="InterPro"/>
</dbReference>
<dbReference type="Pfam" id="PF00196">
    <property type="entry name" value="GerE"/>
    <property type="match status" value="1"/>
</dbReference>
<dbReference type="EMBL" id="LVXG01000023">
    <property type="protein sequence ID" value="OQP46999.1"/>
    <property type="molecule type" value="Genomic_DNA"/>
</dbReference>
<dbReference type="InterPro" id="IPR016032">
    <property type="entry name" value="Sig_transdc_resp-reg_C-effctor"/>
</dbReference>
<evidence type="ECO:0000259" key="4">
    <source>
        <dbReference type="PROSITE" id="PS50043"/>
    </source>
</evidence>
<keyword evidence="2 6" id="KW-0238">DNA-binding</keyword>
<dbReference type="InterPro" id="IPR058245">
    <property type="entry name" value="NreC/VraR/RcsB-like_REC"/>
</dbReference>
<dbReference type="Pfam" id="PF00072">
    <property type="entry name" value="Response_reg"/>
    <property type="match status" value="1"/>
</dbReference>